<name>A0A6A5QHW0_AMPQU</name>
<evidence type="ECO:0000256" key="1">
    <source>
        <dbReference type="SAM" id="MobiDB-lite"/>
    </source>
</evidence>
<sequence length="126" mass="13749">MARLTPESHGSLPSLLNLRRAGAGLPPSLALYLTFTAAACRERAFAQRGVPLLVAREQHHGSPTASCKQQHGSLLCPQHVHDRAYQSLRSRFARSLSGDLWSSQSRPASRNWLSGPCRVGSNHGNR</sequence>
<feature type="region of interest" description="Disordered" evidence="1">
    <location>
        <begin position="98"/>
        <end position="126"/>
    </location>
</feature>
<organism evidence="2 3">
    <name type="scientific">Ampelomyces quisqualis</name>
    <name type="common">Powdery mildew agent</name>
    <dbReference type="NCBI Taxonomy" id="50730"/>
    <lineage>
        <taxon>Eukaryota</taxon>
        <taxon>Fungi</taxon>
        <taxon>Dikarya</taxon>
        <taxon>Ascomycota</taxon>
        <taxon>Pezizomycotina</taxon>
        <taxon>Dothideomycetes</taxon>
        <taxon>Pleosporomycetidae</taxon>
        <taxon>Pleosporales</taxon>
        <taxon>Pleosporineae</taxon>
        <taxon>Phaeosphaeriaceae</taxon>
        <taxon>Ampelomyces</taxon>
    </lineage>
</organism>
<feature type="compositionally biased region" description="Polar residues" evidence="1">
    <location>
        <begin position="100"/>
        <end position="112"/>
    </location>
</feature>
<dbReference type="Proteomes" id="UP000800096">
    <property type="component" value="Unassembled WGS sequence"/>
</dbReference>
<accession>A0A6A5QHW0</accession>
<evidence type="ECO:0000313" key="2">
    <source>
        <dbReference type="EMBL" id="KAF1914942.1"/>
    </source>
</evidence>
<dbReference type="EMBL" id="ML979137">
    <property type="protein sequence ID" value="KAF1914942.1"/>
    <property type="molecule type" value="Genomic_DNA"/>
</dbReference>
<reference evidence="2" key="1">
    <citation type="journal article" date="2020" name="Stud. Mycol.">
        <title>101 Dothideomycetes genomes: a test case for predicting lifestyles and emergence of pathogens.</title>
        <authorList>
            <person name="Haridas S."/>
            <person name="Albert R."/>
            <person name="Binder M."/>
            <person name="Bloem J."/>
            <person name="Labutti K."/>
            <person name="Salamov A."/>
            <person name="Andreopoulos B."/>
            <person name="Baker S."/>
            <person name="Barry K."/>
            <person name="Bills G."/>
            <person name="Bluhm B."/>
            <person name="Cannon C."/>
            <person name="Castanera R."/>
            <person name="Culley D."/>
            <person name="Daum C."/>
            <person name="Ezra D."/>
            <person name="Gonzalez J."/>
            <person name="Henrissat B."/>
            <person name="Kuo A."/>
            <person name="Liang C."/>
            <person name="Lipzen A."/>
            <person name="Lutzoni F."/>
            <person name="Magnuson J."/>
            <person name="Mondo S."/>
            <person name="Nolan M."/>
            <person name="Ohm R."/>
            <person name="Pangilinan J."/>
            <person name="Park H.-J."/>
            <person name="Ramirez L."/>
            <person name="Alfaro M."/>
            <person name="Sun H."/>
            <person name="Tritt A."/>
            <person name="Yoshinaga Y."/>
            <person name="Zwiers L.-H."/>
            <person name="Turgeon B."/>
            <person name="Goodwin S."/>
            <person name="Spatafora J."/>
            <person name="Crous P."/>
            <person name="Grigoriev I."/>
        </authorList>
    </citation>
    <scope>NUCLEOTIDE SEQUENCE</scope>
    <source>
        <strain evidence="2">HMLAC05119</strain>
    </source>
</reference>
<keyword evidence="3" id="KW-1185">Reference proteome</keyword>
<evidence type="ECO:0000313" key="3">
    <source>
        <dbReference type="Proteomes" id="UP000800096"/>
    </source>
</evidence>
<dbReference type="AlphaFoldDB" id="A0A6A5QHW0"/>
<proteinExistence type="predicted"/>
<gene>
    <name evidence="2" type="ORF">BDU57DRAFT_308431</name>
</gene>
<protein>
    <submittedName>
        <fullName evidence="2">Uncharacterized protein</fullName>
    </submittedName>
</protein>